<feature type="transmembrane region" description="Helical" evidence="1">
    <location>
        <begin position="20"/>
        <end position="38"/>
    </location>
</feature>
<keyword evidence="1" id="KW-0472">Membrane</keyword>
<protein>
    <submittedName>
        <fullName evidence="3">PH domain-containing protein</fullName>
    </submittedName>
</protein>
<feature type="transmembrane region" description="Helical" evidence="1">
    <location>
        <begin position="44"/>
        <end position="66"/>
    </location>
</feature>
<dbReference type="RefSeq" id="WP_205143145.1">
    <property type="nucleotide sequence ID" value="NZ_JAFBDN010000003.1"/>
</dbReference>
<proteinExistence type="predicted"/>
<dbReference type="Pfam" id="PF03703">
    <property type="entry name" value="bPH_2"/>
    <property type="match status" value="1"/>
</dbReference>
<keyword evidence="1" id="KW-1133">Transmembrane helix</keyword>
<gene>
    <name evidence="3" type="ORF">KAK10_01995</name>
</gene>
<sequence length="164" mass="18927">MNNAQQLPISIKKAWLLDRCFNILITLLLMLISSLLVSKFIPTYLWLTWLVFGLGFLYESLTILLIPYHYKFWRYQITANYVYLQSGFFFRKHTTIPINRVQNVNLNQGPILRIFKLQAVAIVTAATDFTIDGITEVEANALSQQIITTARKAREENVYSSTST</sequence>
<evidence type="ECO:0000313" key="3">
    <source>
        <dbReference type="EMBL" id="MCM2436703.1"/>
    </source>
</evidence>
<dbReference type="EMBL" id="JAGMVS010000038">
    <property type="protein sequence ID" value="MCM2436703.1"/>
    <property type="molecule type" value="Genomic_DNA"/>
</dbReference>
<keyword evidence="1" id="KW-0812">Transmembrane</keyword>
<evidence type="ECO:0000256" key="1">
    <source>
        <dbReference type="SAM" id="Phobius"/>
    </source>
</evidence>
<keyword evidence="4" id="KW-1185">Reference proteome</keyword>
<dbReference type="PANTHER" id="PTHR34473">
    <property type="entry name" value="UPF0699 TRANSMEMBRANE PROTEIN YDBS"/>
    <property type="match status" value="1"/>
</dbReference>
<evidence type="ECO:0000259" key="2">
    <source>
        <dbReference type="Pfam" id="PF03703"/>
    </source>
</evidence>
<dbReference type="PANTHER" id="PTHR34473:SF2">
    <property type="entry name" value="UPF0699 TRANSMEMBRANE PROTEIN YDBT"/>
    <property type="match status" value="1"/>
</dbReference>
<evidence type="ECO:0000313" key="4">
    <source>
        <dbReference type="Proteomes" id="UP001057481"/>
    </source>
</evidence>
<feature type="domain" description="YdbS-like PH" evidence="2">
    <location>
        <begin position="70"/>
        <end position="145"/>
    </location>
</feature>
<comment type="caution">
    <text evidence="3">The sequence shown here is derived from an EMBL/GenBank/DDBJ whole genome shotgun (WGS) entry which is preliminary data.</text>
</comment>
<dbReference type="Proteomes" id="UP001057481">
    <property type="component" value="Unassembled WGS sequence"/>
</dbReference>
<reference evidence="3" key="1">
    <citation type="submission" date="2021-04" db="EMBL/GenBank/DDBJ databases">
        <title>Taxonomic assessment of Weissella genus.</title>
        <authorList>
            <person name="Fanelli F."/>
            <person name="Chieffi D."/>
            <person name="Dell'Aquila A."/>
            <person name="Gyu-Sung C."/>
            <person name="Franz C.M.A.P."/>
            <person name="Fusco V."/>
        </authorList>
    </citation>
    <scope>NUCLEOTIDE SEQUENCE</scope>
    <source>
        <strain evidence="3">LMG 25373</strain>
    </source>
</reference>
<organism evidence="3 4">
    <name type="scientific">Periweissella beninensis</name>
    <dbReference type="NCBI Taxonomy" id="504936"/>
    <lineage>
        <taxon>Bacteria</taxon>
        <taxon>Bacillati</taxon>
        <taxon>Bacillota</taxon>
        <taxon>Bacilli</taxon>
        <taxon>Lactobacillales</taxon>
        <taxon>Lactobacillaceae</taxon>
        <taxon>Periweissella</taxon>
    </lineage>
</organism>
<name>A0ABT0VHT6_9LACO</name>
<dbReference type="InterPro" id="IPR005182">
    <property type="entry name" value="YdbS-like_PH"/>
</dbReference>
<accession>A0ABT0VHT6</accession>